<proteinExistence type="predicted"/>
<name>A0ABU9GLU0_9GAMM</name>
<dbReference type="RefSeq" id="WP_341596238.1">
    <property type="nucleotide sequence ID" value="NZ_JBAKAZ010000004.1"/>
</dbReference>
<gene>
    <name evidence="1" type="ORF">V6256_01590</name>
</gene>
<sequence>MKKIAAPLDMQNGAKFKTNKFGYVTIVEYYNCHTVIVCFENTGNIRSISAAKLRSGNVPDRNVPPESVLLGEKVYSLKHGWLTVIEIQSENIVILNNEQNEKLQMLLPAVQKMRNQLNKLDSSKPNNSKMLSLKDLTKRDKVVNSIVKKMLSDYGK</sequence>
<dbReference type="EMBL" id="JBAKAZ010000004">
    <property type="protein sequence ID" value="MEL0628288.1"/>
    <property type="molecule type" value="Genomic_DNA"/>
</dbReference>
<reference evidence="1 2" key="1">
    <citation type="submission" date="2024-02" db="EMBL/GenBank/DDBJ databases">
        <title>Bacteria isolated from the canopy kelp, Nereocystis luetkeana.</title>
        <authorList>
            <person name="Pfister C.A."/>
            <person name="Younker I.T."/>
            <person name="Light S.H."/>
        </authorList>
    </citation>
    <scope>NUCLEOTIDE SEQUENCE [LARGE SCALE GENOMIC DNA]</scope>
    <source>
        <strain evidence="1 2">TI.1.05</strain>
    </source>
</reference>
<comment type="caution">
    <text evidence="1">The sequence shown here is derived from an EMBL/GenBank/DDBJ whole genome shotgun (WGS) entry which is preliminary data.</text>
</comment>
<evidence type="ECO:0000313" key="2">
    <source>
        <dbReference type="Proteomes" id="UP001369082"/>
    </source>
</evidence>
<dbReference type="Proteomes" id="UP001369082">
    <property type="component" value="Unassembled WGS sequence"/>
</dbReference>
<keyword evidence="2" id="KW-1185">Reference proteome</keyword>
<accession>A0ABU9GLU0</accession>
<organism evidence="1 2">
    <name type="scientific">Psychromonas aquatilis</name>
    <dbReference type="NCBI Taxonomy" id="2005072"/>
    <lineage>
        <taxon>Bacteria</taxon>
        <taxon>Pseudomonadati</taxon>
        <taxon>Pseudomonadota</taxon>
        <taxon>Gammaproteobacteria</taxon>
        <taxon>Alteromonadales</taxon>
        <taxon>Psychromonadaceae</taxon>
        <taxon>Psychromonas</taxon>
    </lineage>
</organism>
<evidence type="ECO:0000313" key="1">
    <source>
        <dbReference type="EMBL" id="MEL0628288.1"/>
    </source>
</evidence>
<protein>
    <submittedName>
        <fullName evidence="1">Uncharacterized protein</fullName>
    </submittedName>
</protein>